<evidence type="ECO:0000313" key="3">
    <source>
        <dbReference type="Proteomes" id="UP000006672"/>
    </source>
</evidence>
<keyword evidence="1" id="KW-0812">Transmembrane</keyword>
<gene>
    <name evidence="2 4" type="primary">Bm12138</name>
    <name evidence="2" type="ORF">BM_BM12138</name>
</gene>
<feature type="transmembrane region" description="Helical" evidence="1">
    <location>
        <begin position="137"/>
        <end position="161"/>
    </location>
</feature>
<evidence type="ECO:0000313" key="2">
    <source>
        <dbReference type="EMBL" id="VIO95891.1"/>
    </source>
</evidence>
<feature type="transmembrane region" description="Helical" evidence="1">
    <location>
        <begin position="262"/>
        <end position="279"/>
    </location>
</feature>
<dbReference type="RefSeq" id="XP_042935988.1">
    <property type="nucleotide sequence ID" value="XM_043080054.1"/>
</dbReference>
<name>A0A4E9FG48_BRUMA</name>
<reference evidence="4" key="3">
    <citation type="submission" date="2019-12" db="UniProtKB">
        <authorList>
            <consortium name="WormBaseParasite"/>
        </authorList>
    </citation>
    <scope>IDENTIFICATION</scope>
</reference>
<dbReference type="WBParaSite" id="Bm12138b.1">
    <property type="protein sequence ID" value="Bm12138b.1"/>
    <property type="gene ID" value="WBGene00232399"/>
</dbReference>
<dbReference type="AlphaFoldDB" id="A0A4E9FG48"/>
<evidence type="ECO:0000256" key="1">
    <source>
        <dbReference type="SAM" id="Phobius"/>
    </source>
</evidence>
<reference evidence="3" key="1">
    <citation type="journal article" date="2007" name="Science">
        <title>Draft genome of the filarial nematode parasite Brugia malayi.</title>
        <authorList>
            <person name="Ghedin E."/>
            <person name="Wang S."/>
            <person name="Spiro D."/>
            <person name="Caler E."/>
            <person name="Zhao Q."/>
            <person name="Crabtree J."/>
            <person name="Allen J.E."/>
            <person name="Delcher A.L."/>
            <person name="Guiliano D.B."/>
            <person name="Miranda-Saavedra D."/>
            <person name="Angiuoli S.V."/>
            <person name="Creasy T."/>
            <person name="Amedeo P."/>
            <person name="Haas B."/>
            <person name="El-Sayed N.M."/>
            <person name="Wortman J.R."/>
            <person name="Feldblyum T."/>
            <person name="Tallon L."/>
            <person name="Schatz M."/>
            <person name="Shumway M."/>
            <person name="Koo H."/>
            <person name="Salzberg S.L."/>
            <person name="Schobel S."/>
            <person name="Pertea M."/>
            <person name="Pop M."/>
            <person name="White O."/>
            <person name="Barton G.J."/>
            <person name="Carlow C.K."/>
            <person name="Crawford M.J."/>
            <person name="Daub J."/>
            <person name="Dimmic M.W."/>
            <person name="Estes C.F."/>
            <person name="Foster J.M."/>
            <person name="Ganatra M."/>
            <person name="Gregory W.F."/>
            <person name="Johnson N.M."/>
            <person name="Jin J."/>
            <person name="Komuniecki R."/>
            <person name="Korf I."/>
            <person name="Kumar S."/>
            <person name="Laney S."/>
            <person name="Li B.W."/>
            <person name="Li W."/>
            <person name="Lindblom T.H."/>
            <person name="Lustigman S."/>
            <person name="Ma D."/>
            <person name="Maina C.V."/>
            <person name="Martin D.M."/>
            <person name="McCarter J.P."/>
            <person name="McReynolds L."/>
            <person name="Mitreva M."/>
            <person name="Nutman T.B."/>
            <person name="Parkinson J."/>
            <person name="Peregrin-Alvarez J.M."/>
            <person name="Poole C."/>
            <person name="Ren Q."/>
            <person name="Saunders L."/>
            <person name="Sluder A.E."/>
            <person name="Smith K."/>
            <person name="Stanke M."/>
            <person name="Unnasch T.R."/>
            <person name="Ware J."/>
            <person name="Wei A.D."/>
            <person name="Weil G."/>
            <person name="Williams D.J."/>
            <person name="Zhang Y."/>
            <person name="Williams S.A."/>
            <person name="Fraser-Liggett C."/>
            <person name="Slatko B."/>
            <person name="Blaxter M.L."/>
            <person name="Scott A.L."/>
        </authorList>
    </citation>
    <scope>NUCLEOTIDE SEQUENCE</scope>
    <source>
        <strain evidence="3">FR3</strain>
    </source>
</reference>
<feature type="transmembrane region" description="Helical" evidence="1">
    <location>
        <begin position="238"/>
        <end position="256"/>
    </location>
</feature>
<dbReference type="CTD" id="66057663"/>
<dbReference type="EMBL" id="CAAKNF010000194">
    <property type="protein sequence ID" value="VIO95891.1"/>
    <property type="molecule type" value="Genomic_DNA"/>
</dbReference>
<keyword evidence="3" id="KW-1185">Reference proteome</keyword>
<accession>A0A4E9FG48</accession>
<organism evidence="2">
    <name type="scientific">Brugia malayi</name>
    <name type="common">Filarial nematode worm</name>
    <dbReference type="NCBI Taxonomy" id="6279"/>
    <lineage>
        <taxon>Eukaryota</taxon>
        <taxon>Metazoa</taxon>
        <taxon>Ecdysozoa</taxon>
        <taxon>Nematoda</taxon>
        <taxon>Chromadorea</taxon>
        <taxon>Rhabditida</taxon>
        <taxon>Spirurina</taxon>
        <taxon>Spiruromorpha</taxon>
        <taxon>Filarioidea</taxon>
        <taxon>Onchocercidae</taxon>
        <taxon>Brugia</taxon>
    </lineage>
</organism>
<dbReference type="GeneID" id="66057663"/>
<accession>A0A5S6P906</accession>
<protein>
    <submittedName>
        <fullName evidence="2 4">Uncharacterized protein</fullName>
    </submittedName>
</protein>
<keyword evidence="1" id="KW-0472">Membrane</keyword>
<keyword evidence="1" id="KW-1133">Transmembrane helix</keyword>
<evidence type="ECO:0000313" key="4">
    <source>
        <dbReference type="WBParaSite" id="Bm12138b.1"/>
    </source>
</evidence>
<dbReference type="Proteomes" id="UP000006672">
    <property type="component" value="Unassembled WGS sequence"/>
</dbReference>
<proteinExistence type="predicted"/>
<reference evidence="2" key="2">
    <citation type="submission" date="2019-04" db="EMBL/GenBank/DDBJ databases">
        <authorList>
            <person name="Howe K."/>
            <person name="Paulini M."/>
            <person name="Williams G."/>
        </authorList>
    </citation>
    <scope>NUCLEOTIDE SEQUENCE [LARGE SCALE GENOMIC DNA]</scope>
    <source>
        <strain evidence="2">FR3</strain>
    </source>
</reference>
<dbReference type="OrthoDB" id="5839413at2759"/>
<sequence>MRLQMKFRITSRKSATIQKLLLLSRSQAKMCNSEEKLLQNQCVANVLQIYLNDFKEIICDIGLITYRLSKTLIQSWIIKITQFPKNVVDSSVQEFKHFFDLGPIPNDFDYSFLTISNFWDYIIINAKCYGENFANSYIGHVILSKFAASNMLSFIFLHILLPKLAFLLHRKISMQTFGLSERRFCALILSFMIGAGTHQLYLKWQQPILPVPPYYSPFVVAFVVEFICPKIGQNRRKFLSYPICSATLLCIVYGIFYQQFDFIYLFSTIVAIGFTFANLQRLLGKGYYRSDYATAHNHIALPINSMYNQLICTILFGTYIPNRAPHEAIPDAFEEQYTMIAH</sequence>